<dbReference type="EMBL" id="KN833030">
    <property type="protein sequence ID" value="KIM76945.1"/>
    <property type="molecule type" value="Genomic_DNA"/>
</dbReference>
<reference evidence="4" key="2">
    <citation type="submission" date="2015-01" db="EMBL/GenBank/DDBJ databases">
        <title>Evolutionary Origins and Diversification of the Mycorrhizal Mutualists.</title>
        <authorList>
            <consortium name="DOE Joint Genome Institute"/>
            <consortium name="Mycorrhizal Genomics Consortium"/>
            <person name="Kohler A."/>
            <person name="Kuo A."/>
            <person name="Nagy L.G."/>
            <person name="Floudas D."/>
            <person name="Copeland A."/>
            <person name="Barry K.W."/>
            <person name="Cichocki N."/>
            <person name="Veneault-Fourrey C."/>
            <person name="LaButti K."/>
            <person name="Lindquist E.A."/>
            <person name="Lipzen A."/>
            <person name="Lundell T."/>
            <person name="Morin E."/>
            <person name="Murat C."/>
            <person name="Riley R."/>
            <person name="Ohm R."/>
            <person name="Sun H."/>
            <person name="Tunlid A."/>
            <person name="Henrissat B."/>
            <person name="Grigoriev I.V."/>
            <person name="Hibbett D.S."/>
            <person name="Martin F."/>
        </authorList>
    </citation>
    <scope>NUCLEOTIDE SEQUENCE [LARGE SCALE GENOMIC DNA]</scope>
    <source>
        <strain evidence="4">F 1598</strain>
    </source>
</reference>
<proteinExistence type="predicted"/>
<evidence type="ECO:0000313" key="3">
    <source>
        <dbReference type="EMBL" id="KIM76945.1"/>
    </source>
</evidence>
<dbReference type="SUPFAM" id="SSF54593">
    <property type="entry name" value="Glyoxalase/Bleomycin resistance protein/Dihydroxybiphenyl dioxygenase"/>
    <property type="match status" value="1"/>
</dbReference>
<dbReference type="HOGENOM" id="CLU_058475_0_1_1"/>
<accession>A0A0C3EWP3</accession>
<sequence>MSKPSTKILDHIVHLTPPGTVEKTAQQFRDLGFIVVPGGTHTGGLAENCLVVFQDGVYLELFSFTHPLSHYPPSSPEREKQDGSGVEYLPDMKGGRERPDGKVLEWVILGPGPELKRGTVLFFCGDVTLRHWRVPFDPPSNTWHPSTTSGIAHVRVLVDEKDIVTLLNQLTSIINSQPITATETETAWVLNTLSTLSSTSGYKSLQLIVSTLKQDDKHKVLKERGPGVYEVGL</sequence>
<dbReference type="InParanoid" id="A0A0C3EWP3"/>
<name>A0A0C3EWP3_PILCF</name>
<keyword evidence="4" id="KW-1185">Reference proteome</keyword>
<dbReference type="AlphaFoldDB" id="A0A0C3EWP3"/>
<dbReference type="InterPro" id="IPR025870">
    <property type="entry name" value="Glyoxalase-like_dom"/>
</dbReference>
<dbReference type="Pfam" id="PF13468">
    <property type="entry name" value="Glyoxalase_3"/>
    <property type="match status" value="1"/>
</dbReference>
<evidence type="ECO:0000259" key="2">
    <source>
        <dbReference type="Pfam" id="PF13468"/>
    </source>
</evidence>
<dbReference type="InterPro" id="IPR029068">
    <property type="entry name" value="Glyas_Bleomycin-R_OHBP_Dase"/>
</dbReference>
<reference evidence="3 4" key="1">
    <citation type="submission" date="2014-04" db="EMBL/GenBank/DDBJ databases">
        <authorList>
            <consortium name="DOE Joint Genome Institute"/>
            <person name="Kuo A."/>
            <person name="Tarkka M."/>
            <person name="Buscot F."/>
            <person name="Kohler A."/>
            <person name="Nagy L.G."/>
            <person name="Floudas D."/>
            <person name="Copeland A."/>
            <person name="Barry K.W."/>
            <person name="Cichocki N."/>
            <person name="Veneault-Fourrey C."/>
            <person name="LaButti K."/>
            <person name="Lindquist E.A."/>
            <person name="Lipzen A."/>
            <person name="Lundell T."/>
            <person name="Morin E."/>
            <person name="Murat C."/>
            <person name="Sun H."/>
            <person name="Tunlid A."/>
            <person name="Henrissat B."/>
            <person name="Grigoriev I.V."/>
            <person name="Hibbett D.S."/>
            <person name="Martin F."/>
            <person name="Nordberg H.P."/>
            <person name="Cantor M.N."/>
            <person name="Hua S.X."/>
        </authorList>
    </citation>
    <scope>NUCLEOTIDE SEQUENCE [LARGE SCALE GENOMIC DNA]</scope>
    <source>
        <strain evidence="3 4">F 1598</strain>
    </source>
</reference>
<dbReference type="PANTHER" id="PTHR40265">
    <property type="entry name" value="BLL2707 PROTEIN"/>
    <property type="match status" value="1"/>
</dbReference>
<gene>
    <name evidence="3" type="ORF">PILCRDRAFT_825960</name>
</gene>
<feature type="region of interest" description="Disordered" evidence="1">
    <location>
        <begin position="70"/>
        <end position="96"/>
    </location>
</feature>
<feature type="domain" description="Glyoxalase-like" evidence="2">
    <location>
        <begin position="9"/>
        <end position="68"/>
    </location>
</feature>
<protein>
    <recommendedName>
        <fullName evidence="2">Glyoxalase-like domain-containing protein</fullName>
    </recommendedName>
</protein>
<dbReference type="OrthoDB" id="408973at2759"/>
<organism evidence="3 4">
    <name type="scientific">Piloderma croceum (strain F 1598)</name>
    <dbReference type="NCBI Taxonomy" id="765440"/>
    <lineage>
        <taxon>Eukaryota</taxon>
        <taxon>Fungi</taxon>
        <taxon>Dikarya</taxon>
        <taxon>Basidiomycota</taxon>
        <taxon>Agaricomycotina</taxon>
        <taxon>Agaricomycetes</taxon>
        <taxon>Agaricomycetidae</taxon>
        <taxon>Atheliales</taxon>
        <taxon>Atheliaceae</taxon>
        <taxon>Piloderma</taxon>
    </lineage>
</organism>
<dbReference type="Proteomes" id="UP000054166">
    <property type="component" value="Unassembled WGS sequence"/>
</dbReference>
<dbReference type="Gene3D" id="3.10.180.10">
    <property type="entry name" value="2,3-Dihydroxybiphenyl 1,2-Dioxygenase, domain 1"/>
    <property type="match status" value="1"/>
</dbReference>
<dbReference type="PANTHER" id="PTHR40265:SF1">
    <property type="entry name" value="GLYOXALASE-LIKE DOMAIN-CONTAINING PROTEIN"/>
    <property type="match status" value="1"/>
</dbReference>
<evidence type="ECO:0000256" key="1">
    <source>
        <dbReference type="SAM" id="MobiDB-lite"/>
    </source>
</evidence>
<evidence type="ECO:0000313" key="4">
    <source>
        <dbReference type="Proteomes" id="UP000054166"/>
    </source>
</evidence>